<sequence length="241" mass="27369">MAEFRKQLEQQIGVSLDGCNLSDFLIRWRFLSVHENADGTKSLFFTPHSGSTVFFGNLSEACTKQDIQHDLEKANRAWKNLPVRLKTGKGFCYAFVDFPTRGDARRAVRLFDDKAVFKSTSISADIEAIGQRKRPHGNTDLARSTYWNMANTARAFYGSSSSGPHASPSTQETKSKHVKNTWSDGKVTVYLGNLRQTVTKQQISTALAYVRPQWDTLPIRLNVRRGWTHAFIGLLYFYFFV</sequence>
<dbReference type="OrthoDB" id="1879688at2759"/>
<name>X6M9H5_RETFI</name>
<comment type="caution">
    <text evidence="4">The sequence shown here is derived from an EMBL/GenBank/DDBJ whole genome shotgun (WGS) entry which is preliminary data.</text>
</comment>
<gene>
    <name evidence="4" type="ORF">RFI_27088</name>
</gene>
<organism evidence="4 5">
    <name type="scientific">Reticulomyxa filosa</name>
    <dbReference type="NCBI Taxonomy" id="46433"/>
    <lineage>
        <taxon>Eukaryota</taxon>
        <taxon>Sar</taxon>
        <taxon>Rhizaria</taxon>
        <taxon>Retaria</taxon>
        <taxon>Foraminifera</taxon>
        <taxon>Monothalamids</taxon>
        <taxon>Reticulomyxidae</taxon>
        <taxon>Reticulomyxa</taxon>
    </lineage>
</organism>
<protein>
    <recommendedName>
        <fullName evidence="3">RRM domain-containing protein</fullName>
    </recommendedName>
</protein>
<dbReference type="AlphaFoldDB" id="X6M9H5"/>
<dbReference type="CDD" id="cd00590">
    <property type="entry name" value="RRM_SF"/>
    <property type="match status" value="1"/>
</dbReference>
<dbReference type="SUPFAM" id="SSF54928">
    <property type="entry name" value="RNA-binding domain, RBD"/>
    <property type="match status" value="1"/>
</dbReference>
<dbReference type="InterPro" id="IPR012677">
    <property type="entry name" value="Nucleotide-bd_a/b_plait_sf"/>
</dbReference>
<dbReference type="Gene3D" id="3.30.70.330">
    <property type="match status" value="1"/>
</dbReference>
<reference evidence="4 5" key="1">
    <citation type="journal article" date="2013" name="Curr. Biol.">
        <title>The Genome of the Foraminiferan Reticulomyxa filosa.</title>
        <authorList>
            <person name="Glockner G."/>
            <person name="Hulsmann N."/>
            <person name="Schleicher M."/>
            <person name="Noegel A.A."/>
            <person name="Eichinger L."/>
            <person name="Gallinger C."/>
            <person name="Pawlowski J."/>
            <person name="Sierra R."/>
            <person name="Euteneuer U."/>
            <person name="Pillet L."/>
            <person name="Moustafa A."/>
            <person name="Platzer M."/>
            <person name="Groth M."/>
            <person name="Szafranski K."/>
            <person name="Schliwa M."/>
        </authorList>
    </citation>
    <scope>NUCLEOTIDE SEQUENCE [LARGE SCALE GENOMIC DNA]</scope>
</reference>
<keyword evidence="1" id="KW-0694">RNA-binding</keyword>
<dbReference type="GO" id="GO:0003723">
    <property type="term" value="F:RNA binding"/>
    <property type="evidence" value="ECO:0007669"/>
    <property type="project" value="UniProtKB-UniRule"/>
</dbReference>
<dbReference type="EMBL" id="ASPP01023546">
    <property type="protein sequence ID" value="ETO10291.1"/>
    <property type="molecule type" value="Genomic_DNA"/>
</dbReference>
<accession>X6M9H5</accession>
<keyword evidence="5" id="KW-1185">Reference proteome</keyword>
<evidence type="ECO:0000259" key="3">
    <source>
        <dbReference type="PROSITE" id="PS50102"/>
    </source>
</evidence>
<feature type="compositionally biased region" description="Low complexity" evidence="2">
    <location>
        <begin position="158"/>
        <end position="169"/>
    </location>
</feature>
<evidence type="ECO:0000256" key="2">
    <source>
        <dbReference type="SAM" id="MobiDB-lite"/>
    </source>
</evidence>
<dbReference type="InterPro" id="IPR035979">
    <property type="entry name" value="RBD_domain_sf"/>
</dbReference>
<dbReference type="Pfam" id="PF00076">
    <property type="entry name" value="RRM_1"/>
    <property type="match status" value="1"/>
</dbReference>
<dbReference type="SMART" id="SM00360">
    <property type="entry name" value="RRM"/>
    <property type="match status" value="1"/>
</dbReference>
<feature type="region of interest" description="Disordered" evidence="2">
    <location>
        <begin position="158"/>
        <end position="178"/>
    </location>
</feature>
<dbReference type="InterPro" id="IPR000504">
    <property type="entry name" value="RRM_dom"/>
</dbReference>
<evidence type="ECO:0000256" key="1">
    <source>
        <dbReference type="PROSITE-ProRule" id="PRU00176"/>
    </source>
</evidence>
<dbReference type="PROSITE" id="PS50102">
    <property type="entry name" value="RRM"/>
    <property type="match status" value="1"/>
</dbReference>
<feature type="domain" description="RRM" evidence="3">
    <location>
        <begin position="51"/>
        <end position="129"/>
    </location>
</feature>
<evidence type="ECO:0000313" key="4">
    <source>
        <dbReference type="EMBL" id="ETO10291.1"/>
    </source>
</evidence>
<evidence type="ECO:0000313" key="5">
    <source>
        <dbReference type="Proteomes" id="UP000023152"/>
    </source>
</evidence>
<dbReference type="Proteomes" id="UP000023152">
    <property type="component" value="Unassembled WGS sequence"/>
</dbReference>
<proteinExistence type="predicted"/>